<keyword evidence="1" id="KW-1185">Reference proteome</keyword>
<dbReference type="AlphaFoldDB" id="A0A8B7D4V8"/>
<protein>
    <submittedName>
        <fullName evidence="2">Uncharacterized protein LOC103723947</fullName>
    </submittedName>
</protein>
<sequence length="127" mass="14414">MEMMSSGCIAGRCLEARAPTKVGFVRLNKWAESDAEFLKLKAEKESSGSSTRQTWRESYTCRQRYLRSYTFSKKETVAERTKKWFEEKKGKERRKRTRSVGGASCFGSGAAVDCLFSCVVSIDVAER</sequence>
<dbReference type="GeneID" id="103723947"/>
<dbReference type="RefSeq" id="XP_008813265.2">
    <property type="nucleotide sequence ID" value="XM_008815043.4"/>
</dbReference>
<dbReference type="PANTHER" id="PTHR35304:SF3">
    <property type="entry name" value="CATHEPSIN PROPEPTIDE INHIBITOR DOMAIN-CONTAINING PROTEIN"/>
    <property type="match status" value="1"/>
</dbReference>
<proteinExistence type="predicted"/>
<accession>A0A8B7D4V8</accession>
<reference evidence="2" key="2">
    <citation type="submission" date="2025-08" db="UniProtKB">
        <authorList>
            <consortium name="RefSeq"/>
        </authorList>
    </citation>
    <scope>IDENTIFICATION</scope>
    <source>
        <tissue evidence="2">Young leaves</tissue>
    </source>
</reference>
<evidence type="ECO:0000313" key="2">
    <source>
        <dbReference type="RefSeq" id="XP_008813265.2"/>
    </source>
</evidence>
<dbReference type="KEGG" id="pda:103723947"/>
<reference evidence="1" key="1">
    <citation type="journal article" date="2019" name="Nat. Commun.">
        <title>Genome-wide association mapping of date palm fruit traits.</title>
        <authorList>
            <person name="Hazzouri K.M."/>
            <person name="Gros-Balthazard M."/>
            <person name="Flowers J.M."/>
            <person name="Copetti D."/>
            <person name="Lemansour A."/>
            <person name="Lebrun M."/>
            <person name="Masmoudi K."/>
            <person name="Ferrand S."/>
            <person name="Dhar M.I."/>
            <person name="Fresquez Z.A."/>
            <person name="Rosas U."/>
            <person name="Zhang J."/>
            <person name="Talag J."/>
            <person name="Lee S."/>
            <person name="Kudrna D."/>
            <person name="Powell R.F."/>
            <person name="Leitch I.J."/>
            <person name="Krueger R.R."/>
            <person name="Wing R.A."/>
            <person name="Amiri K.M.A."/>
            <person name="Purugganan M.D."/>
        </authorList>
    </citation>
    <scope>NUCLEOTIDE SEQUENCE [LARGE SCALE GENOMIC DNA]</scope>
    <source>
        <strain evidence="1">cv. Khalas</strain>
    </source>
</reference>
<name>A0A8B7D4V8_PHODC</name>
<dbReference type="Proteomes" id="UP000228380">
    <property type="component" value="Chromosome 6"/>
</dbReference>
<dbReference type="OrthoDB" id="1928091at2759"/>
<organism evidence="1 2">
    <name type="scientific">Phoenix dactylifera</name>
    <name type="common">Date palm</name>
    <dbReference type="NCBI Taxonomy" id="42345"/>
    <lineage>
        <taxon>Eukaryota</taxon>
        <taxon>Viridiplantae</taxon>
        <taxon>Streptophyta</taxon>
        <taxon>Embryophyta</taxon>
        <taxon>Tracheophyta</taxon>
        <taxon>Spermatophyta</taxon>
        <taxon>Magnoliopsida</taxon>
        <taxon>Liliopsida</taxon>
        <taxon>Arecaceae</taxon>
        <taxon>Coryphoideae</taxon>
        <taxon>Phoeniceae</taxon>
        <taxon>Phoenix</taxon>
    </lineage>
</organism>
<evidence type="ECO:0000313" key="1">
    <source>
        <dbReference type="Proteomes" id="UP000228380"/>
    </source>
</evidence>
<dbReference type="PANTHER" id="PTHR35304">
    <property type="entry name" value="OS05G0120300 PROTEIN-RELATED"/>
    <property type="match status" value="1"/>
</dbReference>
<gene>
    <name evidence="2" type="primary">LOC103723947</name>
</gene>